<organism evidence="4 5">
    <name type="scientific">Aureispira anguillae</name>
    <dbReference type="NCBI Taxonomy" id="2864201"/>
    <lineage>
        <taxon>Bacteria</taxon>
        <taxon>Pseudomonadati</taxon>
        <taxon>Bacteroidota</taxon>
        <taxon>Saprospiria</taxon>
        <taxon>Saprospirales</taxon>
        <taxon>Saprospiraceae</taxon>
        <taxon>Aureispira</taxon>
    </lineage>
</organism>
<dbReference type="EMBL" id="AP026867">
    <property type="protein sequence ID" value="BDS11970.1"/>
    <property type="molecule type" value="Genomic_DNA"/>
</dbReference>
<sequence>MPPTIKTIRKFSLIHSSIVSFFFVFLLISLKNDLIGQTQNLVGSVNGEPITFKQLEEYHKEFINKRITQENELYDTWDFLVSNALLRQSCNAIGIGVTPKEIEDLLFASEENARISPIVRLELGDARTGQIDRKRIKETAFYFANFDTYSKEEQQAQLANKKTWDRLLTKIKETRLRNKYFSLLESGLYTPKWVTKSSIAQNKTSFNFKYVFISYSPFDELPVSEQEIKNYLTKNAKRYQQPPTASLEFVRFHNLLSRSDYVVIPKRMNELAKEWKTAKSDRLFLSKNDLEIEDGFHKRSTIDAPPAIIDSIFGAKEGTIIGPYTHFDNSKITKVIQRVQLPDSVRARHILIPIPKDGDIVQVKRHLDSLRQLILDQKITFEAAALRYSQDETRTTGGDLGFVIQDGHFTKKLENYLFSPRPKEALDLILTPLGWHLIQITDRKFATKSEGVHIATITLPSLPSKKKSDALLARAKRFIQNNRTLNDFRKAAQQQNLSIGYAYDIAPNDYRVANLGANSSIAELIKWVHTEAKVGEVASKPYMTYNRWEVFHNDSTKVVKEFIVPVLVFLGEEGKANLMTPNNKLIVKYLLRHEKKKALVASQIKGLTLDEIAKLYNVPLNNAKSFNVKASEFINWRFGAPVGAVVAISKKGEPSNPIKGKDGLYIIELESKEPLNTQDSKNKKHFFYTNMMSNWYSNAKKRADIKDYRLEHLLIKQH</sequence>
<dbReference type="KEGG" id="aup:AsAng_0026850"/>
<reference evidence="4" key="1">
    <citation type="submission" date="2022-09" db="EMBL/GenBank/DDBJ databases">
        <title>Aureispira anguillicida sp. nov., isolated from Leptocephalus of Japanese eel Anguilla japonica.</title>
        <authorList>
            <person name="Yuasa K."/>
            <person name="Mekata T."/>
            <person name="Ikunari K."/>
        </authorList>
    </citation>
    <scope>NUCLEOTIDE SEQUENCE</scope>
    <source>
        <strain evidence="4">EL160426</strain>
    </source>
</reference>
<evidence type="ECO:0000256" key="2">
    <source>
        <dbReference type="SAM" id="Phobius"/>
    </source>
</evidence>
<dbReference type="PROSITE" id="PS01096">
    <property type="entry name" value="PPIC_PPIASE_1"/>
    <property type="match status" value="1"/>
</dbReference>
<evidence type="ECO:0000313" key="5">
    <source>
        <dbReference type="Proteomes" id="UP001060919"/>
    </source>
</evidence>
<dbReference type="RefSeq" id="WP_264793099.1">
    <property type="nucleotide sequence ID" value="NZ_AP026867.1"/>
</dbReference>
<dbReference type="SUPFAM" id="SSF54534">
    <property type="entry name" value="FKBP-like"/>
    <property type="match status" value="1"/>
</dbReference>
<name>A0A915YFA4_9BACT</name>
<evidence type="ECO:0000256" key="1">
    <source>
        <dbReference type="PROSITE-ProRule" id="PRU00278"/>
    </source>
</evidence>
<protein>
    <submittedName>
        <fullName evidence="4">Peptidylprolyl isomerase</fullName>
    </submittedName>
</protein>
<dbReference type="SUPFAM" id="SSF109998">
    <property type="entry name" value="Triger factor/SurA peptide-binding domain-like"/>
    <property type="match status" value="1"/>
</dbReference>
<dbReference type="InterPro" id="IPR023058">
    <property type="entry name" value="PPIase_PpiC_CS"/>
</dbReference>
<evidence type="ECO:0000259" key="3">
    <source>
        <dbReference type="PROSITE" id="PS50198"/>
    </source>
</evidence>
<gene>
    <name evidence="4" type="ORF">AsAng_0026850</name>
</gene>
<dbReference type="Proteomes" id="UP001060919">
    <property type="component" value="Chromosome"/>
</dbReference>
<dbReference type="PANTHER" id="PTHR47245">
    <property type="entry name" value="PEPTIDYLPROLYL ISOMERASE"/>
    <property type="match status" value="1"/>
</dbReference>
<accession>A0A915YFA4</accession>
<dbReference type="InterPro" id="IPR000297">
    <property type="entry name" value="PPIase_PpiC"/>
</dbReference>
<evidence type="ECO:0000313" key="4">
    <source>
        <dbReference type="EMBL" id="BDS11970.1"/>
    </source>
</evidence>
<proteinExistence type="predicted"/>
<keyword evidence="2" id="KW-0812">Transmembrane</keyword>
<dbReference type="GO" id="GO:0003755">
    <property type="term" value="F:peptidyl-prolyl cis-trans isomerase activity"/>
    <property type="evidence" value="ECO:0007669"/>
    <property type="project" value="UniProtKB-KW"/>
</dbReference>
<feature type="domain" description="PpiC" evidence="3">
    <location>
        <begin position="342"/>
        <end position="442"/>
    </location>
</feature>
<keyword evidence="2" id="KW-1133">Transmembrane helix</keyword>
<keyword evidence="1 4" id="KW-0413">Isomerase</keyword>
<dbReference type="PANTHER" id="PTHR47245:SF2">
    <property type="entry name" value="PEPTIDYL-PROLYL CIS-TRANS ISOMERASE HP_0175-RELATED"/>
    <property type="match status" value="1"/>
</dbReference>
<keyword evidence="2" id="KW-0472">Membrane</keyword>
<dbReference type="Pfam" id="PF13623">
    <property type="entry name" value="SurA_N_2"/>
    <property type="match status" value="1"/>
</dbReference>
<dbReference type="AlphaFoldDB" id="A0A915YFA4"/>
<dbReference type="InterPro" id="IPR046357">
    <property type="entry name" value="PPIase_dom_sf"/>
</dbReference>
<feature type="transmembrane region" description="Helical" evidence="2">
    <location>
        <begin position="12"/>
        <end position="30"/>
    </location>
</feature>
<dbReference type="PROSITE" id="PS50198">
    <property type="entry name" value="PPIC_PPIASE_2"/>
    <property type="match status" value="1"/>
</dbReference>
<dbReference type="Pfam" id="PF13616">
    <property type="entry name" value="Rotamase_3"/>
    <property type="match status" value="1"/>
</dbReference>
<dbReference type="Gene3D" id="3.10.50.40">
    <property type="match status" value="1"/>
</dbReference>
<dbReference type="InterPro" id="IPR027304">
    <property type="entry name" value="Trigger_fact/SurA_dom_sf"/>
</dbReference>
<keyword evidence="5" id="KW-1185">Reference proteome</keyword>
<dbReference type="InterPro" id="IPR050245">
    <property type="entry name" value="PrsA_foldase"/>
</dbReference>
<keyword evidence="1" id="KW-0697">Rotamase</keyword>